<evidence type="ECO:0000256" key="1">
    <source>
        <dbReference type="SAM" id="MobiDB-lite"/>
    </source>
</evidence>
<name>A0ABM1N0R4_NICVS</name>
<evidence type="ECO:0000313" key="2">
    <source>
        <dbReference type="Proteomes" id="UP000695000"/>
    </source>
</evidence>
<feature type="region of interest" description="Disordered" evidence="1">
    <location>
        <begin position="20"/>
        <end position="40"/>
    </location>
</feature>
<organism evidence="2 3">
    <name type="scientific">Nicrophorus vespilloides</name>
    <name type="common">Boreal carrion beetle</name>
    <dbReference type="NCBI Taxonomy" id="110193"/>
    <lineage>
        <taxon>Eukaryota</taxon>
        <taxon>Metazoa</taxon>
        <taxon>Ecdysozoa</taxon>
        <taxon>Arthropoda</taxon>
        <taxon>Hexapoda</taxon>
        <taxon>Insecta</taxon>
        <taxon>Pterygota</taxon>
        <taxon>Neoptera</taxon>
        <taxon>Endopterygota</taxon>
        <taxon>Coleoptera</taxon>
        <taxon>Polyphaga</taxon>
        <taxon>Staphyliniformia</taxon>
        <taxon>Silphidae</taxon>
        <taxon>Nicrophorinae</taxon>
        <taxon>Nicrophorus</taxon>
    </lineage>
</organism>
<dbReference type="GeneID" id="108565452"/>
<accession>A0ABM1N0R4</accession>
<proteinExistence type="predicted"/>
<evidence type="ECO:0000313" key="3">
    <source>
        <dbReference type="RefSeq" id="XP_017780414.1"/>
    </source>
</evidence>
<feature type="compositionally biased region" description="Polar residues" evidence="1">
    <location>
        <begin position="20"/>
        <end position="34"/>
    </location>
</feature>
<gene>
    <name evidence="3" type="primary">LOC108565452</name>
</gene>
<dbReference type="Proteomes" id="UP000695000">
    <property type="component" value="Unplaced"/>
</dbReference>
<keyword evidence="2" id="KW-1185">Reference proteome</keyword>
<protein>
    <submittedName>
        <fullName evidence="3">Uncharacterized protein LOC108565452</fullName>
    </submittedName>
</protein>
<reference evidence="3" key="1">
    <citation type="submission" date="2025-08" db="UniProtKB">
        <authorList>
            <consortium name="RefSeq"/>
        </authorList>
    </citation>
    <scope>IDENTIFICATION</scope>
    <source>
        <tissue evidence="3">Whole Larva</tissue>
    </source>
</reference>
<dbReference type="RefSeq" id="XP_017780414.1">
    <property type="nucleotide sequence ID" value="XM_017924925.1"/>
</dbReference>
<sequence>MSKSTKADFKKTLVRNTTQSLPKAVVTTKTSGNASRKEDKQIMAKEKKTLNLGLPAINSSKNLVKTMKTVESVQQRKVQESNLALQDEISKRMNFPCDRAIYKELIPVCSKPEQVIAHPARGPLPLKDKEPKLENFIRHKTLPEYTCSAATQSQEWNAVREHDGFKMYRYMQKFS</sequence>